<dbReference type="PANTHER" id="PTHR31286">
    <property type="entry name" value="GLYCINE-RICH CELL WALL STRUCTURAL PROTEIN 1.8-LIKE"/>
    <property type="match status" value="1"/>
</dbReference>
<protein>
    <recommendedName>
        <fullName evidence="3">CCHC-type domain-containing protein</fullName>
    </recommendedName>
</protein>
<feature type="compositionally biased region" description="Acidic residues" evidence="2">
    <location>
        <begin position="538"/>
        <end position="548"/>
    </location>
</feature>
<feature type="compositionally biased region" description="Polar residues" evidence="2">
    <location>
        <begin position="491"/>
        <end position="525"/>
    </location>
</feature>
<dbReference type="EMBL" id="JAZDWU010000004">
    <property type="protein sequence ID" value="KAL0004185.1"/>
    <property type="molecule type" value="Genomic_DNA"/>
</dbReference>
<comment type="caution">
    <text evidence="4">The sequence shown here is derived from an EMBL/GenBank/DDBJ whole genome shotgun (WGS) entry which is preliminary data.</text>
</comment>
<keyword evidence="1" id="KW-0862">Zinc</keyword>
<dbReference type="InterPro" id="IPR025558">
    <property type="entry name" value="DUF4283"/>
</dbReference>
<feature type="compositionally biased region" description="Basic and acidic residues" evidence="2">
    <location>
        <begin position="272"/>
        <end position="289"/>
    </location>
</feature>
<dbReference type="InterPro" id="IPR001878">
    <property type="entry name" value="Znf_CCHC"/>
</dbReference>
<dbReference type="Pfam" id="PF14111">
    <property type="entry name" value="DUF4283"/>
    <property type="match status" value="1"/>
</dbReference>
<dbReference type="Proteomes" id="UP001459277">
    <property type="component" value="Unassembled WGS sequence"/>
</dbReference>
<reference evidence="4 5" key="1">
    <citation type="submission" date="2024-01" db="EMBL/GenBank/DDBJ databases">
        <title>A telomere-to-telomere, gap-free genome of sweet tea (Lithocarpus litseifolius).</title>
        <authorList>
            <person name="Zhou J."/>
        </authorList>
    </citation>
    <scope>NUCLEOTIDE SEQUENCE [LARGE SCALE GENOMIC DNA]</scope>
    <source>
        <strain evidence="4">Zhou-2022a</strain>
        <tissue evidence="4">Leaf</tissue>
    </source>
</reference>
<evidence type="ECO:0000313" key="5">
    <source>
        <dbReference type="Proteomes" id="UP001459277"/>
    </source>
</evidence>
<feature type="region of interest" description="Disordered" evidence="2">
    <location>
        <begin position="257"/>
        <end position="293"/>
    </location>
</feature>
<keyword evidence="1" id="KW-0479">Metal-binding</keyword>
<proteinExistence type="predicted"/>
<feature type="compositionally biased region" description="Polar residues" evidence="2">
    <location>
        <begin position="383"/>
        <end position="395"/>
    </location>
</feature>
<sequence>MTATGIAQASFKDKLVGEIPGAYQQAFDFTDEMEEIPEVERDISSLREGLAAVRLSNDLKQKIRAQWMKALIIKVYGRSVGFSFLQEKIMSLWKPRGRIDCVGLGNEFLLVRFSVKEDYNLVLEKGPWFIGEHFLSIRPWVPNFRPSAFAVSSIAVWVRLNELPIEYYQVEALKEIRSTIGTVLRIDTHTALESRGRYARICVQIDVEKPLITVFLIGNFEQPVIYEGIHRLCFSCGRIGHRKEACPHIIRLAQPPCREETDEGDKAQSSPCEKHATDSATEQHPRTDMDQDDLYGPWMVVTRKKNGYKSTRYSRSPGVSRYSEEGPLLADKDSVRGSKRKIMKGKNVLSRGRESHNASKSAVSISRNNSQIPSSSSKECARNENQVKSSSMFQLPSLSKTEMGYQLEWIHRGDTGDSDYRNKSEPTPCNGVVQFKAHKSLETRGGKKDSMEVYSLNLANPRIMQHKSMGENVEEKEVGESADHNIGHGNPTPNETSSSLPTNDGVQPAFNSSGNGDGHSTASSKSDVKEGSDRGVAEEDGMEFDGGGEADAAF</sequence>
<feature type="domain" description="CCHC-type" evidence="3">
    <location>
        <begin position="233"/>
        <end position="247"/>
    </location>
</feature>
<feature type="region of interest" description="Disordered" evidence="2">
    <location>
        <begin position="330"/>
        <end position="395"/>
    </location>
</feature>
<dbReference type="GO" id="GO:0008270">
    <property type="term" value="F:zinc ion binding"/>
    <property type="evidence" value="ECO:0007669"/>
    <property type="project" value="UniProtKB-KW"/>
</dbReference>
<name>A0AAW2D0W6_9ROSI</name>
<gene>
    <name evidence="4" type="ORF">SO802_011746</name>
</gene>
<keyword evidence="1" id="KW-0863">Zinc-finger</keyword>
<feature type="compositionally biased region" description="Basic and acidic residues" evidence="2">
    <location>
        <begin position="526"/>
        <end position="537"/>
    </location>
</feature>
<evidence type="ECO:0000256" key="1">
    <source>
        <dbReference type="PROSITE-ProRule" id="PRU00047"/>
    </source>
</evidence>
<accession>A0AAW2D0W6</accession>
<feature type="compositionally biased region" description="Basic and acidic residues" evidence="2">
    <location>
        <begin position="473"/>
        <end position="486"/>
    </location>
</feature>
<dbReference type="PANTHER" id="PTHR31286:SF99">
    <property type="entry name" value="DUF4283 DOMAIN-CONTAINING PROTEIN"/>
    <property type="match status" value="1"/>
</dbReference>
<keyword evidence="5" id="KW-1185">Reference proteome</keyword>
<feature type="compositionally biased region" description="Low complexity" evidence="2">
    <location>
        <begin position="364"/>
        <end position="377"/>
    </location>
</feature>
<dbReference type="GO" id="GO:0003676">
    <property type="term" value="F:nucleic acid binding"/>
    <property type="evidence" value="ECO:0007669"/>
    <property type="project" value="InterPro"/>
</dbReference>
<dbReference type="InterPro" id="IPR040256">
    <property type="entry name" value="At4g02000-like"/>
</dbReference>
<feature type="region of interest" description="Disordered" evidence="2">
    <location>
        <begin position="471"/>
        <end position="554"/>
    </location>
</feature>
<dbReference type="AlphaFoldDB" id="A0AAW2D0W6"/>
<evidence type="ECO:0000259" key="3">
    <source>
        <dbReference type="PROSITE" id="PS50158"/>
    </source>
</evidence>
<dbReference type="PROSITE" id="PS50158">
    <property type="entry name" value="ZF_CCHC"/>
    <property type="match status" value="1"/>
</dbReference>
<organism evidence="4 5">
    <name type="scientific">Lithocarpus litseifolius</name>
    <dbReference type="NCBI Taxonomy" id="425828"/>
    <lineage>
        <taxon>Eukaryota</taxon>
        <taxon>Viridiplantae</taxon>
        <taxon>Streptophyta</taxon>
        <taxon>Embryophyta</taxon>
        <taxon>Tracheophyta</taxon>
        <taxon>Spermatophyta</taxon>
        <taxon>Magnoliopsida</taxon>
        <taxon>eudicotyledons</taxon>
        <taxon>Gunneridae</taxon>
        <taxon>Pentapetalae</taxon>
        <taxon>rosids</taxon>
        <taxon>fabids</taxon>
        <taxon>Fagales</taxon>
        <taxon>Fagaceae</taxon>
        <taxon>Lithocarpus</taxon>
    </lineage>
</organism>
<evidence type="ECO:0000313" key="4">
    <source>
        <dbReference type="EMBL" id="KAL0004185.1"/>
    </source>
</evidence>
<evidence type="ECO:0000256" key="2">
    <source>
        <dbReference type="SAM" id="MobiDB-lite"/>
    </source>
</evidence>